<keyword evidence="3" id="KW-0732">Signal</keyword>
<feature type="compositionally biased region" description="Low complexity" evidence="5">
    <location>
        <begin position="10"/>
        <end position="21"/>
    </location>
</feature>
<evidence type="ECO:0000313" key="7">
    <source>
        <dbReference type="EMBL" id="NYI08370.1"/>
    </source>
</evidence>
<dbReference type="RefSeq" id="WP_179817194.1">
    <property type="nucleotide sequence ID" value="NZ_JACBZD010000002.1"/>
</dbReference>
<feature type="region of interest" description="Disordered" evidence="5">
    <location>
        <begin position="1"/>
        <end position="28"/>
    </location>
</feature>
<dbReference type="EMBL" id="JACBZD010000002">
    <property type="protein sequence ID" value="NYI08370.1"/>
    <property type="molecule type" value="Genomic_DNA"/>
</dbReference>
<organism evidence="7 8">
    <name type="scientific">Allostreptomyces psammosilenae</name>
    <dbReference type="NCBI Taxonomy" id="1892865"/>
    <lineage>
        <taxon>Bacteria</taxon>
        <taxon>Bacillati</taxon>
        <taxon>Actinomycetota</taxon>
        <taxon>Actinomycetes</taxon>
        <taxon>Kitasatosporales</taxon>
        <taxon>Streptomycetaceae</taxon>
        <taxon>Allostreptomyces</taxon>
    </lineage>
</organism>
<dbReference type="Pfam" id="PF00497">
    <property type="entry name" value="SBP_bac_3"/>
    <property type="match status" value="1"/>
</dbReference>
<evidence type="ECO:0000313" key="8">
    <source>
        <dbReference type="Proteomes" id="UP000567795"/>
    </source>
</evidence>
<dbReference type="CDD" id="cd13690">
    <property type="entry name" value="PBP2_GluB"/>
    <property type="match status" value="1"/>
</dbReference>
<evidence type="ECO:0000256" key="4">
    <source>
        <dbReference type="RuleBase" id="RU003744"/>
    </source>
</evidence>
<dbReference type="InterPro" id="IPR001638">
    <property type="entry name" value="Solute-binding_3/MltF_N"/>
</dbReference>
<evidence type="ECO:0000256" key="2">
    <source>
        <dbReference type="ARBA" id="ARBA00022448"/>
    </source>
</evidence>
<evidence type="ECO:0000256" key="5">
    <source>
        <dbReference type="SAM" id="MobiDB-lite"/>
    </source>
</evidence>
<protein>
    <submittedName>
        <fullName evidence="7">Polar amino acid transport system substrate-binding protein</fullName>
    </submittedName>
</protein>
<dbReference type="AlphaFoldDB" id="A0A853A4H2"/>
<name>A0A853A4H2_9ACTN</name>
<sequence length="348" mass="36340">MATGEAEGYPSAGAAADAGPRAARRGGVGRRGRSAAALAVALAVLPGVAAGAPSPRSVAPAAAAAGSAAAVPAAAADDCDPRISLNPDGPIEGPDVEEIVQRGTLVAGVDQNSYLFGYRQASDGQLVGFDIDIVKAIAEELLGDEDAVEYRTVSTARRFEALRNNEVDLMVRTVTSTCEREEIEGVDFSTPYFTSGQQLLVPKGSGFTSIADLAGRPVCTAEGSTGEAELADPAHRVEVVTTGEQLDCLVRLQRGLVDATLSDSALQAGQAAQDPQMEAVGPLLTEELYGVVVDRDDQALLRVVNGVLERWFASDSTEPGESWRASYDFWLAEHMGPAEPPPAPLWHD</sequence>
<comment type="caution">
    <text evidence="7">The sequence shown here is derived from an EMBL/GenBank/DDBJ whole genome shotgun (WGS) entry which is preliminary data.</text>
</comment>
<gene>
    <name evidence="7" type="ORF">FHU37_005399</name>
</gene>
<dbReference type="Proteomes" id="UP000567795">
    <property type="component" value="Unassembled WGS sequence"/>
</dbReference>
<dbReference type="Gene3D" id="3.40.190.10">
    <property type="entry name" value="Periplasmic binding protein-like II"/>
    <property type="match status" value="2"/>
</dbReference>
<reference evidence="7 8" key="1">
    <citation type="submission" date="2020-07" db="EMBL/GenBank/DDBJ databases">
        <title>Sequencing the genomes of 1000 actinobacteria strains.</title>
        <authorList>
            <person name="Klenk H.-P."/>
        </authorList>
    </citation>
    <scope>NUCLEOTIDE SEQUENCE [LARGE SCALE GENOMIC DNA]</scope>
    <source>
        <strain evidence="7 8">DSM 42178</strain>
    </source>
</reference>
<evidence type="ECO:0000256" key="3">
    <source>
        <dbReference type="ARBA" id="ARBA00022729"/>
    </source>
</evidence>
<dbReference type="PANTHER" id="PTHR30085">
    <property type="entry name" value="AMINO ACID ABC TRANSPORTER PERMEASE"/>
    <property type="match status" value="1"/>
</dbReference>
<proteinExistence type="inferred from homology"/>
<dbReference type="InterPro" id="IPR051455">
    <property type="entry name" value="Bact_solute-bind_prot3"/>
</dbReference>
<dbReference type="GO" id="GO:0030288">
    <property type="term" value="C:outer membrane-bounded periplasmic space"/>
    <property type="evidence" value="ECO:0007669"/>
    <property type="project" value="TreeGrafter"/>
</dbReference>
<evidence type="ECO:0000256" key="1">
    <source>
        <dbReference type="ARBA" id="ARBA00010333"/>
    </source>
</evidence>
<accession>A0A853A4H2</accession>
<feature type="domain" description="Solute-binding protein family 3/N-terminal" evidence="6">
    <location>
        <begin position="104"/>
        <end position="315"/>
    </location>
</feature>
<dbReference type="PANTHER" id="PTHR30085:SF6">
    <property type="entry name" value="ABC TRANSPORTER GLUTAMINE-BINDING PROTEIN GLNH"/>
    <property type="match status" value="1"/>
</dbReference>
<keyword evidence="2" id="KW-0813">Transport</keyword>
<dbReference type="SMART" id="SM00062">
    <property type="entry name" value="PBPb"/>
    <property type="match status" value="1"/>
</dbReference>
<dbReference type="GO" id="GO:0005576">
    <property type="term" value="C:extracellular region"/>
    <property type="evidence" value="ECO:0007669"/>
    <property type="project" value="TreeGrafter"/>
</dbReference>
<evidence type="ECO:0000259" key="6">
    <source>
        <dbReference type="SMART" id="SM00062"/>
    </source>
</evidence>
<comment type="similarity">
    <text evidence="1 4">Belongs to the bacterial solute-binding protein 3 family.</text>
</comment>
<dbReference type="PROSITE" id="PS01039">
    <property type="entry name" value="SBP_BACTERIAL_3"/>
    <property type="match status" value="1"/>
</dbReference>
<dbReference type="GO" id="GO:0006865">
    <property type="term" value="P:amino acid transport"/>
    <property type="evidence" value="ECO:0007669"/>
    <property type="project" value="TreeGrafter"/>
</dbReference>
<dbReference type="SUPFAM" id="SSF53850">
    <property type="entry name" value="Periplasmic binding protein-like II"/>
    <property type="match status" value="1"/>
</dbReference>
<dbReference type="InterPro" id="IPR018313">
    <property type="entry name" value="SBP_3_CS"/>
</dbReference>
<keyword evidence="8" id="KW-1185">Reference proteome</keyword>